<dbReference type="GO" id="GO:0005886">
    <property type="term" value="C:plasma membrane"/>
    <property type="evidence" value="ECO:0007669"/>
    <property type="project" value="UniProtKB-SubCell"/>
</dbReference>
<dbReference type="Pfam" id="PF03994">
    <property type="entry name" value="DUF350"/>
    <property type="match status" value="1"/>
</dbReference>
<gene>
    <name evidence="8" type="ORF">D3867_23205</name>
</gene>
<feature type="transmembrane region" description="Helical" evidence="7">
    <location>
        <begin position="23"/>
        <end position="47"/>
    </location>
</feature>
<dbReference type="EMBL" id="CP032331">
    <property type="protein sequence ID" value="QCO04779.1"/>
    <property type="molecule type" value="Genomic_DNA"/>
</dbReference>
<dbReference type="InterPro" id="IPR007140">
    <property type="entry name" value="DUF350"/>
</dbReference>
<dbReference type="Proteomes" id="UP000298596">
    <property type="component" value="Plasmid p1"/>
</dbReference>
<accession>A0A4D8QCC0</accession>
<protein>
    <submittedName>
        <fullName evidence="8">DUF350 domain-containing protein</fullName>
    </submittedName>
</protein>
<keyword evidence="3" id="KW-1003">Cell membrane</keyword>
<keyword evidence="6 7" id="KW-0472">Membrane</keyword>
<feature type="transmembrane region" description="Helical" evidence="7">
    <location>
        <begin position="59"/>
        <end position="82"/>
    </location>
</feature>
<evidence type="ECO:0000256" key="1">
    <source>
        <dbReference type="ARBA" id="ARBA00004651"/>
    </source>
</evidence>
<keyword evidence="8" id="KW-0614">Plasmid</keyword>
<dbReference type="AlphaFoldDB" id="A0A4D8QCC0"/>
<name>A0A4D8QCC0_AZOBR</name>
<evidence type="ECO:0000256" key="3">
    <source>
        <dbReference type="ARBA" id="ARBA00022475"/>
    </source>
</evidence>
<organism evidence="8 9">
    <name type="scientific">Azospirillum brasilense</name>
    <dbReference type="NCBI Taxonomy" id="192"/>
    <lineage>
        <taxon>Bacteria</taxon>
        <taxon>Pseudomonadati</taxon>
        <taxon>Pseudomonadota</taxon>
        <taxon>Alphaproteobacteria</taxon>
        <taxon>Rhodospirillales</taxon>
        <taxon>Azospirillaceae</taxon>
        <taxon>Azospirillum</taxon>
    </lineage>
</organism>
<evidence type="ECO:0000256" key="5">
    <source>
        <dbReference type="ARBA" id="ARBA00022989"/>
    </source>
</evidence>
<evidence type="ECO:0000256" key="2">
    <source>
        <dbReference type="ARBA" id="ARBA00005779"/>
    </source>
</evidence>
<comment type="similarity">
    <text evidence="2">Belongs to the UPF0719 family.</text>
</comment>
<evidence type="ECO:0000313" key="9">
    <source>
        <dbReference type="Proteomes" id="UP000298596"/>
    </source>
</evidence>
<reference evidence="8 9" key="1">
    <citation type="submission" date="2018-09" db="EMBL/GenBank/DDBJ databases">
        <title>Whole genome based analysis of evolution and adaptive divergence in Indian and Brazilian strains of Azospirillum brasilense.</title>
        <authorList>
            <person name="Singh C."/>
            <person name="Tripathi A.K."/>
        </authorList>
    </citation>
    <scope>NUCLEOTIDE SEQUENCE [LARGE SCALE GENOMIC DNA]</scope>
    <source>
        <strain evidence="8 9">MTCC4036</strain>
        <plasmid evidence="8 9">p1</plasmid>
    </source>
</reference>
<keyword evidence="5 7" id="KW-1133">Transmembrane helix</keyword>
<keyword evidence="4 7" id="KW-0812">Transmembrane</keyword>
<sequence>MEDTMDTSVAQILQGLESGLPLLLLHFGATLALFLIGVAVYVAVTPLHERELLASGNQAAGVVLGGTMVALAIPLAATLATSLVLADILIWGAVALVLQLITFLIAIWLFRDLRTMIESGNVAAGTALAGLQIAVALLNAGAMAG</sequence>
<feature type="transmembrane region" description="Helical" evidence="7">
    <location>
        <begin position="88"/>
        <end position="110"/>
    </location>
</feature>
<dbReference type="PANTHER" id="PTHR40043:SF1">
    <property type="entry name" value="UPF0719 INNER MEMBRANE PROTEIN YJFL"/>
    <property type="match status" value="1"/>
</dbReference>
<feature type="transmembrane region" description="Helical" evidence="7">
    <location>
        <begin position="122"/>
        <end position="144"/>
    </location>
</feature>
<evidence type="ECO:0000313" key="8">
    <source>
        <dbReference type="EMBL" id="QCO04779.1"/>
    </source>
</evidence>
<evidence type="ECO:0000256" key="6">
    <source>
        <dbReference type="ARBA" id="ARBA00023136"/>
    </source>
</evidence>
<comment type="subcellular location">
    <subcellularLocation>
        <location evidence="1">Cell membrane</location>
        <topology evidence="1">Multi-pass membrane protein</topology>
    </subcellularLocation>
</comment>
<geneLocation type="plasmid" evidence="8">
    <name>p1</name>
</geneLocation>
<dbReference type="PANTHER" id="PTHR40043">
    <property type="entry name" value="UPF0719 INNER MEMBRANE PROTEIN YJFL"/>
    <property type="match status" value="1"/>
</dbReference>
<evidence type="ECO:0000256" key="7">
    <source>
        <dbReference type="SAM" id="Phobius"/>
    </source>
</evidence>
<proteinExistence type="inferred from homology"/>
<evidence type="ECO:0000256" key="4">
    <source>
        <dbReference type="ARBA" id="ARBA00022692"/>
    </source>
</evidence>